<dbReference type="SUPFAM" id="SSF53098">
    <property type="entry name" value="Ribonuclease H-like"/>
    <property type="match status" value="1"/>
</dbReference>
<accession>A0AAD4UUT3</accession>
<evidence type="ECO:0000313" key="1">
    <source>
        <dbReference type="EMBL" id="KAI5312484.1"/>
    </source>
</evidence>
<protein>
    <recommendedName>
        <fullName evidence="3">Integrase catalytic domain-containing protein</fullName>
    </recommendedName>
</protein>
<dbReference type="Proteomes" id="UP001054821">
    <property type="component" value="Chromosome 8"/>
</dbReference>
<dbReference type="InterPro" id="IPR012337">
    <property type="entry name" value="RNaseH-like_sf"/>
</dbReference>
<gene>
    <name evidence="1" type="ORF">L3X38_041657</name>
</gene>
<sequence length="93" mass="11229">MFKIFQTEVERQLEKKIKIMRLDRLGEYYGHFDEGERRAGPFARYLQDNRIVAQYTKPGTLQQNGLVERRNRTMHLCEEMIKTANYMFNRVPN</sequence>
<dbReference type="GO" id="GO:0003676">
    <property type="term" value="F:nucleic acid binding"/>
    <property type="evidence" value="ECO:0007669"/>
    <property type="project" value="InterPro"/>
</dbReference>
<comment type="caution">
    <text evidence="1">The sequence shown here is derived from an EMBL/GenBank/DDBJ whole genome shotgun (WGS) entry which is preliminary data.</text>
</comment>
<dbReference type="PANTHER" id="PTHR42648:SF28">
    <property type="entry name" value="TRANSPOSON-ENCODED PROTEIN WITH RIBONUCLEASE H-LIKE AND RETROVIRUS ZINC FINGER-LIKE DOMAINS"/>
    <property type="match status" value="1"/>
</dbReference>
<dbReference type="EMBL" id="JAJFAZ020000008">
    <property type="protein sequence ID" value="KAI5312484.1"/>
    <property type="molecule type" value="Genomic_DNA"/>
</dbReference>
<name>A0AAD4UUT3_PRUDU</name>
<keyword evidence="2" id="KW-1185">Reference proteome</keyword>
<proteinExistence type="predicted"/>
<dbReference type="Gene3D" id="3.30.420.10">
    <property type="entry name" value="Ribonuclease H-like superfamily/Ribonuclease H"/>
    <property type="match status" value="1"/>
</dbReference>
<dbReference type="PANTHER" id="PTHR42648">
    <property type="entry name" value="TRANSPOSASE, PUTATIVE-RELATED"/>
    <property type="match status" value="1"/>
</dbReference>
<organism evidence="1 2">
    <name type="scientific">Prunus dulcis</name>
    <name type="common">Almond</name>
    <name type="synonym">Amygdalus dulcis</name>
    <dbReference type="NCBI Taxonomy" id="3755"/>
    <lineage>
        <taxon>Eukaryota</taxon>
        <taxon>Viridiplantae</taxon>
        <taxon>Streptophyta</taxon>
        <taxon>Embryophyta</taxon>
        <taxon>Tracheophyta</taxon>
        <taxon>Spermatophyta</taxon>
        <taxon>Magnoliopsida</taxon>
        <taxon>eudicotyledons</taxon>
        <taxon>Gunneridae</taxon>
        <taxon>Pentapetalae</taxon>
        <taxon>rosids</taxon>
        <taxon>fabids</taxon>
        <taxon>Rosales</taxon>
        <taxon>Rosaceae</taxon>
        <taxon>Amygdaloideae</taxon>
        <taxon>Amygdaleae</taxon>
        <taxon>Prunus</taxon>
    </lineage>
</organism>
<dbReference type="InterPro" id="IPR036397">
    <property type="entry name" value="RNaseH_sf"/>
</dbReference>
<evidence type="ECO:0000313" key="2">
    <source>
        <dbReference type="Proteomes" id="UP001054821"/>
    </source>
</evidence>
<reference evidence="1 2" key="1">
    <citation type="journal article" date="2022" name="G3 (Bethesda)">
        <title>Whole-genome sequence and methylome profiling of the almond [Prunus dulcis (Mill.) D.A. Webb] cultivar 'Nonpareil'.</title>
        <authorList>
            <person name="D'Amico-Willman K.M."/>
            <person name="Ouma W.Z."/>
            <person name="Meulia T."/>
            <person name="Sideli G.M."/>
            <person name="Gradziel T.M."/>
            <person name="Fresnedo-Ramirez J."/>
        </authorList>
    </citation>
    <scope>NUCLEOTIDE SEQUENCE [LARGE SCALE GENOMIC DNA]</scope>
    <source>
        <strain evidence="1">Clone GOH B32 T37-40</strain>
    </source>
</reference>
<evidence type="ECO:0008006" key="3">
    <source>
        <dbReference type="Google" id="ProtNLM"/>
    </source>
</evidence>
<dbReference type="AlphaFoldDB" id="A0AAD4UUT3"/>
<dbReference type="InterPro" id="IPR039537">
    <property type="entry name" value="Retrotran_Ty1/copia-like"/>
</dbReference>